<organism evidence="1">
    <name type="scientific">uncultured prokaryote</name>
    <dbReference type="NCBI Taxonomy" id="198431"/>
    <lineage>
        <taxon>unclassified sequences</taxon>
        <taxon>environmental samples</taxon>
    </lineage>
</organism>
<protein>
    <submittedName>
        <fullName evidence="1">Uncharacterized protein</fullName>
    </submittedName>
</protein>
<reference evidence="1" key="1">
    <citation type="submission" date="2015-06" db="EMBL/GenBank/DDBJ databases">
        <authorList>
            <person name="Joergensen T."/>
        </authorList>
    </citation>
    <scope>NUCLEOTIDE SEQUENCE</scope>
    <source>
        <strain evidence="1">RGFK1205</strain>
    </source>
</reference>
<accession>A0A0H5Q5I5</accession>
<evidence type="ECO:0000313" key="1">
    <source>
        <dbReference type="EMBL" id="CRY96674.1"/>
    </source>
</evidence>
<sequence>MPTTYEVTVSATNQGKPHINVFHVYDGNDNAVMADIAAYFTEELLSPLLPNLSAQFRYEQTRVQSLTAVNPGLFSVATSLQGTNIGEPMPTGTHVYVGLLSADPSFRSGGKLMGGQTETHYTDGEANVGILNFIQGVIDPFIANMNTEVGVNLAIYRPTLSLPGIPAVSIVSAALVRGGSVNNRRVLPFSR</sequence>
<dbReference type="EMBL" id="LN853779">
    <property type="protein sequence ID" value="CRY96674.1"/>
    <property type="molecule type" value="Genomic_DNA"/>
</dbReference>
<reference evidence="1" key="2">
    <citation type="submission" date="2015-07" db="EMBL/GenBank/DDBJ databases">
        <title>Plasmids, circular viruses and viroids from rat gut.</title>
        <authorList>
            <person name="Jorgensen T.J."/>
            <person name="Hansen M.A."/>
            <person name="Xu Z."/>
            <person name="Tabak M.A."/>
            <person name="Sorensen S.J."/>
            <person name="Hansen L.H."/>
        </authorList>
    </citation>
    <scope>NUCLEOTIDE SEQUENCE</scope>
    <source>
        <strain evidence="1">RGFK1205</strain>
    </source>
</reference>
<dbReference type="AlphaFoldDB" id="A0A0H5Q5I5"/>
<proteinExistence type="predicted"/>
<name>A0A0H5Q5I5_9ZZZZ</name>